<reference evidence="9 10" key="1">
    <citation type="submission" date="2021-01" db="EMBL/GenBank/DDBJ databases">
        <title>Actinoplanes sp. nov. LDG1-06 isolated from lichen.</title>
        <authorList>
            <person name="Saeng-In P."/>
            <person name="Phongsopitanun W."/>
            <person name="Kanchanasin P."/>
            <person name="Yuki M."/>
            <person name="Kudo T."/>
            <person name="Ohkuma M."/>
            <person name="Tanasupawat S."/>
        </authorList>
    </citation>
    <scope>NUCLEOTIDE SEQUENCE [LARGE SCALE GENOMIC DNA]</scope>
    <source>
        <strain evidence="9 10">LDG1-06</strain>
    </source>
</reference>
<evidence type="ECO:0000256" key="5">
    <source>
        <dbReference type="ARBA" id="ARBA00023136"/>
    </source>
</evidence>
<dbReference type="InterPro" id="IPR003838">
    <property type="entry name" value="ABC3_permease_C"/>
</dbReference>
<comment type="subcellular location">
    <subcellularLocation>
        <location evidence="1">Cell membrane</location>
        <topology evidence="1">Multi-pass membrane protein</topology>
    </subcellularLocation>
</comment>
<dbReference type="InterPro" id="IPR050250">
    <property type="entry name" value="Macrolide_Exporter_MacB"/>
</dbReference>
<feature type="domain" description="ABC3 transporter permease C-terminal" evidence="8">
    <location>
        <begin position="690"/>
        <end position="805"/>
    </location>
</feature>
<keyword evidence="2" id="KW-1003">Cell membrane</keyword>
<evidence type="ECO:0000256" key="3">
    <source>
        <dbReference type="ARBA" id="ARBA00022692"/>
    </source>
</evidence>
<dbReference type="EMBL" id="JAENHP010000016">
    <property type="protein sequence ID" value="MBM2620851.1"/>
    <property type="molecule type" value="Genomic_DNA"/>
</dbReference>
<organism evidence="9 10">
    <name type="scientific">Paractinoplanes ovalisporus</name>
    <dbReference type="NCBI Taxonomy" id="2810368"/>
    <lineage>
        <taxon>Bacteria</taxon>
        <taxon>Bacillati</taxon>
        <taxon>Actinomycetota</taxon>
        <taxon>Actinomycetes</taxon>
        <taxon>Micromonosporales</taxon>
        <taxon>Micromonosporaceae</taxon>
        <taxon>Paractinoplanes</taxon>
    </lineage>
</organism>
<accession>A0ABS2AM41</accession>
<keyword evidence="3 7" id="KW-0812">Transmembrane</keyword>
<sequence length="812" mass="82232">MSRAVLRTQLAGVARRPSRLLLTGLAMLVASFVVYSVVLAYRIAGNTVVDGVKTPAAGVVVEGDLPVSLLPKLDAVPGVAGHAARMSGSVQLAGGYLDVTADPGAGPLADVTVTQGRYPKADGEIAVTPRTAERLGLPIGAKAKGLTVVGMVDAPADWGQNAYSTERTVTGLLGAETFGRADLRLDPGTTQSDAKQAVALIAGRDATVLTGDEYHAREVESALNGARNVLLVVSVFVLIAVVAAVLVAICTFRIVFAQRMRQLALLRAVGAGRRSISRALAVEGAVTGLVTGGVGVLAALVLGQVAAPIAAAFDVQISGPGFPVGEGVAVIAMAVFLTLVAVLSPARSAARVSPLEALRSAGTTGARRDIGAGRWVLGILLVLGSAALAALVFSLLPTPETENYDPLVPLFATVGSASLAFFALATLGPVLVRPFLAVVGWPLRRLGPLGRLAVGGVGGAPRRAAAVSVVVALGVSLIGGTLVAGASLRTVLEQQVALEAPADFQVLADDAKLPAAVVNAARARAELTHVAFFRTSSQLTVNGQEAGFEASDIDPAALPRLGDVKPVGPGQIAVAGWAAGYLGVREGDRITVRLKDRTADVTVAALLEPSAPMGLSALMNPADMTRLGVPATPTRMVADAAAEGEAGRAAGVKALREVLAAQPGLGVDVLADRRDELDKAFTLVLAAGVALIGLTVLVAVVGVGSTSALSVVERTRESGLLRAVGLSRAGLRAMLTAESSLYGVIGAGFGLAIGVPYAWLAVRTMGLNAPLEFPAGQLAAVFLALVAFTALAGVLPARRAAKVSPVAALAAD</sequence>
<dbReference type="Proteomes" id="UP000632138">
    <property type="component" value="Unassembled WGS sequence"/>
</dbReference>
<keyword evidence="10" id="KW-1185">Reference proteome</keyword>
<evidence type="ECO:0000256" key="2">
    <source>
        <dbReference type="ARBA" id="ARBA00022475"/>
    </source>
</evidence>
<feature type="domain" description="ABC3 transporter permease C-terminal" evidence="8">
    <location>
        <begin position="235"/>
        <end position="354"/>
    </location>
</feature>
<comment type="caution">
    <text evidence="9">The sequence shown here is derived from an EMBL/GenBank/DDBJ whole genome shotgun (WGS) entry which is preliminary data.</text>
</comment>
<comment type="similarity">
    <text evidence="6">Belongs to the ABC-4 integral membrane protein family.</text>
</comment>
<evidence type="ECO:0000256" key="7">
    <source>
        <dbReference type="SAM" id="Phobius"/>
    </source>
</evidence>
<dbReference type="Pfam" id="PF02687">
    <property type="entry name" value="FtsX"/>
    <property type="match status" value="2"/>
</dbReference>
<evidence type="ECO:0000259" key="8">
    <source>
        <dbReference type="Pfam" id="PF02687"/>
    </source>
</evidence>
<proteinExistence type="inferred from homology"/>
<evidence type="ECO:0000256" key="4">
    <source>
        <dbReference type="ARBA" id="ARBA00022989"/>
    </source>
</evidence>
<name>A0ABS2AM41_9ACTN</name>
<evidence type="ECO:0000256" key="1">
    <source>
        <dbReference type="ARBA" id="ARBA00004651"/>
    </source>
</evidence>
<keyword evidence="5 7" id="KW-0472">Membrane</keyword>
<feature type="transmembrane region" description="Helical" evidence="7">
    <location>
        <begin position="464"/>
        <end position="488"/>
    </location>
</feature>
<feature type="transmembrane region" description="Helical" evidence="7">
    <location>
        <begin position="277"/>
        <end position="302"/>
    </location>
</feature>
<feature type="transmembrane region" description="Helical" evidence="7">
    <location>
        <begin position="229"/>
        <end position="256"/>
    </location>
</feature>
<feature type="transmembrane region" description="Helical" evidence="7">
    <location>
        <begin position="416"/>
        <end position="443"/>
    </location>
</feature>
<evidence type="ECO:0000256" key="6">
    <source>
        <dbReference type="ARBA" id="ARBA00038076"/>
    </source>
</evidence>
<feature type="transmembrane region" description="Helical" evidence="7">
    <location>
        <begin position="20"/>
        <end position="41"/>
    </location>
</feature>
<feature type="transmembrane region" description="Helical" evidence="7">
    <location>
        <begin position="741"/>
        <end position="762"/>
    </location>
</feature>
<dbReference type="RefSeq" id="WP_203380827.1">
    <property type="nucleotide sequence ID" value="NZ_JAENHP010000016.1"/>
</dbReference>
<feature type="transmembrane region" description="Helical" evidence="7">
    <location>
        <begin position="683"/>
        <end position="712"/>
    </location>
</feature>
<feature type="transmembrane region" description="Helical" evidence="7">
    <location>
        <begin position="375"/>
        <end position="396"/>
    </location>
</feature>
<dbReference type="PANTHER" id="PTHR30572:SF4">
    <property type="entry name" value="ABC TRANSPORTER PERMEASE YTRF"/>
    <property type="match status" value="1"/>
</dbReference>
<dbReference type="PANTHER" id="PTHR30572">
    <property type="entry name" value="MEMBRANE COMPONENT OF TRANSPORTER-RELATED"/>
    <property type="match status" value="1"/>
</dbReference>
<evidence type="ECO:0000313" key="9">
    <source>
        <dbReference type="EMBL" id="MBM2620851.1"/>
    </source>
</evidence>
<feature type="transmembrane region" description="Helical" evidence="7">
    <location>
        <begin position="774"/>
        <end position="795"/>
    </location>
</feature>
<evidence type="ECO:0000313" key="10">
    <source>
        <dbReference type="Proteomes" id="UP000632138"/>
    </source>
</evidence>
<keyword evidence="4 7" id="KW-1133">Transmembrane helix</keyword>
<feature type="transmembrane region" description="Helical" evidence="7">
    <location>
        <begin position="322"/>
        <end position="343"/>
    </location>
</feature>
<protein>
    <submittedName>
        <fullName evidence="9">ABC transporter permease</fullName>
    </submittedName>
</protein>
<gene>
    <name evidence="9" type="ORF">JIG36_35660</name>
</gene>